<gene>
    <name evidence="2" type="ORF">RND15_09705</name>
</gene>
<sequence length="140" mass="14934">MRLRHSLATAGIGAVLLMGGTSVPAHAVSAAPGVSAASSVSAAPYESAAPNESRGSAVTCYLYVDRRRGYYNVRKTKNPRGGLIKTYRGKRLRVWDRCGETVGKSYRCAQGEAKDKYWVAVNYRGRKGYVGSACAGGLGR</sequence>
<protein>
    <recommendedName>
        <fullName evidence="4">SH3 domain-containing protein</fullName>
    </recommendedName>
</protein>
<name>A0ABU2XD00_9ACTN</name>
<evidence type="ECO:0000256" key="1">
    <source>
        <dbReference type="SAM" id="SignalP"/>
    </source>
</evidence>
<keyword evidence="3" id="KW-1185">Reference proteome</keyword>
<keyword evidence="1" id="KW-0732">Signal</keyword>
<feature type="signal peptide" evidence="1">
    <location>
        <begin position="1"/>
        <end position="27"/>
    </location>
</feature>
<comment type="caution">
    <text evidence="2">The sequence shown here is derived from an EMBL/GenBank/DDBJ whole genome shotgun (WGS) entry which is preliminary data.</text>
</comment>
<feature type="chain" id="PRO_5045567490" description="SH3 domain-containing protein" evidence="1">
    <location>
        <begin position="28"/>
        <end position="140"/>
    </location>
</feature>
<accession>A0ABU2XD00</accession>
<dbReference type="Proteomes" id="UP001180754">
    <property type="component" value="Unassembled WGS sequence"/>
</dbReference>
<evidence type="ECO:0000313" key="2">
    <source>
        <dbReference type="EMBL" id="MDT0542995.1"/>
    </source>
</evidence>
<organism evidence="2 3">
    <name type="scientific">Streptomyces lonegramiae</name>
    <dbReference type="NCBI Taxonomy" id="3075524"/>
    <lineage>
        <taxon>Bacteria</taxon>
        <taxon>Bacillati</taxon>
        <taxon>Actinomycetota</taxon>
        <taxon>Actinomycetes</taxon>
        <taxon>Kitasatosporales</taxon>
        <taxon>Streptomycetaceae</taxon>
        <taxon>Streptomyces</taxon>
    </lineage>
</organism>
<dbReference type="EMBL" id="JAVRFD010000004">
    <property type="protein sequence ID" value="MDT0542995.1"/>
    <property type="molecule type" value="Genomic_DNA"/>
</dbReference>
<proteinExistence type="predicted"/>
<evidence type="ECO:0000313" key="3">
    <source>
        <dbReference type="Proteomes" id="UP001180754"/>
    </source>
</evidence>
<evidence type="ECO:0008006" key="4">
    <source>
        <dbReference type="Google" id="ProtNLM"/>
    </source>
</evidence>
<reference evidence="2" key="1">
    <citation type="submission" date="2024-05" db="EMBL/GenBank/DDBJ databases">
        <title>30 novel species of actinomycetes from the DSMZ collection.</title>
        <authorList>
            <person name="Nouioui I."/>
        </authorList>
    </citation>
    <scope>NUCLEOTIDE SEQUENCE</scope>
    <source>
        <strain evidence="2">DSM 41529</strain>
    </source>
</reference>
<dbReference type="RefSeq" id="WP_311723372.1">
    <property type="nucleotide sequence ID" value="NZ_JAVRFD010000004.1"/>
</dbReference>